<organism evidence="1 2">
    <name type="scientific">Burkholderia ubonensis</name>
    <dbReference type="NCBI Taxonomy" id="101571"/>
    <lineage>
        <taxon>Bacteria</taxon>
        <taxon>Pseudomonadati</taxon>
        <taxon>Pseudomonadota</taxon>
        <taxon>Betaproteobacteria</taxon>
        <taxon>Burkholderiales</taxon>
        <taxon>Burkholderiaceae</taxon>
        <taxon>Burkholderia</taxon>
        <taxon>Burkholderia cepacia complex</taxon>
    </lineage>
</organism>
<sequence>MSITRKPVTRDNAAIGAFIAGAPDARAAQPAPAGDQQPARRQKVKISFDIDPDLLARVDQVAKASGVSRNAALALGASWLIDDFKGRTARRNG</sequence>
<dbReference type="AlphaFoldDB" id="A0AAW3N299"/>
<proteinExistence type="predicted"/>
<evidence type="ECO:0000313" key="1">
    <source>
        <dbReference type="EMBL" id="KVT43093.1"/>
    </source>
</evidence>
<comment type="caution">
    <text evidence="1">The sequence shown here is derived from an EMBL/GenBank/DDBJ whole genome shotgun (WGS) entry which is preliminary data.</text>
</comment>
<accession>A0AAW3N299</accession>
<gene>
    <name evidence="1" type="ORF">WK53_17130</name>
</gene>
<dbReference type="RefSeq" id="WP_059933048.1">
    <property type="nucleotide sequence ID" value="NZ_LPDO01000137.1"/>
</dbReference>
<evidence type="ECO:0000313" key="2">
    <source>
        <dbReference type="Proteomes" id="UP000056732"/>
    </source>
</evidence>
<dbReference type="EMBL" id="LPDO01000137">
    <property type="protein sequence ID" value="KVT43093.1"/>
    <property type="molecule type" value="Genomic_DNA"/>
</dbReference>
<dbReference type="Proteomes" id="UP000056732">
    <property type="component" value="Unassembled WGS sequence"/>
</dbReference>
<name>A0AAW3N299_9BURK</name>
<evidence type="ECO:0008006" key="3">
    <source>
        <dbReference type="Google" id="ProtNLM"/>
    </source>
</evidence>
<protein>
    <recommendedName>
        <fullName evidence="3">CopG family transcriptional regulator</fullName>
    </recommendedName>
</protein>
<reference evidence="1 2" key="1">
    <citation type="submission" date="2015-11" db="EMBL/GenBank/DDBJ databases">
        <title>Expanding the genomic diversity of Burkholderia species for the development of highly accurate diagnostics.</title>
        <authorList>
            <person name="Sahl J."/>
            <person name="Keim P."/>
            <person name="Wagner D."/>
        </authorList>
    </citation>
    <scope>NUCLEOTIDE SEQUENCE [LARGE SCALE GENOMIC DNA]</scope>
    <source>
        <strain evidence="1 2">MSMB1137WGS</strain>
    </source>
</reference>